<evidence type="ECO:0000313" key="2">
    <source>
        <dbReference type="Proteomes" id="UP000076796"/>
    </source>
</evidence>
<dbReference type="RefSeq" id="WP_063478063.1">
    <property type="nucleotide sequence ID" value="NZ_CP147845.1"/>
</dbReference>
<reference evidence="1" key="1">
    <citation type="journal article" date="2016" name="Genome Announc.">
        <title>Draft genomes of two strains of Paenibacillus glucanolyticus with capability to degrade lignocellulose.</title>
        <authorList>
            <person name="Mathews S.L."/>
            <person name="Pawlak J."/>
            <person name="Grunden A.M."/>
        </authorList>
    </citation>
    <scope>NUCLEOTIDE SEQUENCE [LARGE SCALE GENOMIC DNA]</scope>
    <source>
        <strain evidence="1">SLM1</strain>
    </source>
</reference>
<dbReference type="Pfam" id="PF10094">
    <property type="entry name" value="DUF2332"/>
    <property type="match status" value="1"/>
</dbReference>
<protein>
    <recommendedName>
        <fullName evidence="3">DUF2332 domain-containing protein</fullName>
    </recommendedName>
</protein>
<sequence length="342" mass="39100">MVDLERLTSVFCHFAERECQGSSDLYEYLARHIADDEEVLRVASFVPSGQPVPNMLFGAVQYLLLQGEGAELRSYYPGLVEQPQAMNSCYPHFRSFVLKHEGVLIEILESKRVQTNEVRRCAYLYPAFCSIYDKVRKPLALVELGCSAGLQLLWDQYSYSYGDGASYGHNGSKVRMTSEIRGDRLPLLLPSSPPVVYRMGIDLHVNDVRNAEDFLWLRALIWPGYHDRVTMLEQAVEVLKHQSGIQFREGDGTELLPEIVRVIPEEAVICVFHTHVANQIPETSKRRLLQHLSEIGKTRDIVHVYNNMWDGDLHADYILGGVLSEYTIARTDGHARWFEWLL</sequence>
<dbReference type="EMBL" id="LWMH01000001">
    <property type="protein sequence ID" value="KZS45948.1"/>
    <property type="molecule type" value="Genomic_DNA"/>
</dbReference>
<evidence type="ECO:0008006" key="3">
    <source>
        <dbReference type="Google" id="ProtNLM"/>
    </source>
</evidence>
<gene>
    <name evidence="1" type="ORF">AWU65_08470</name>
</gene>
<dbReference type="InterPro" id="IPR011200">
    <property type="entry name" value="UCP012608"/>
</dbReference>
<organism evidence="1 2">
    <name type="scientific">Paenibacillus glucanolyticus</name>
    <dbReference type="NCBI Taxonomy" id="59843"/>
    <lineage>
        <taxon>Bacteria</taxon>
        <taxon>Bacillati</taxon>
        <taxon>Bacillota</taxon>
        <taxon>Bacilli</taxon>
        <taxon>Bacillales</taxon>
        <taxon>Paenibacillaceae</taxon>
        <taxon>Paenibacillus</taxon>
    </lineage>
</organism>
<dbReference type="Proteomes" id="UP000076796">
    <property type="component" value="Unassembled WGS sequence"/>
</dbReference>
<comment type="caution">
    <text evidence="1">The sequence shown here is derived from an EMBL/GenBank/DDBJ whole genome shotgun (WGS) entry which is preliminary data.</text>
</comment>
<accession>A0A163IFL1</accession>
<dbReference type="AlphaFoldDB" id="A0A163IFL1"/>
<dbReference type="GeneID" id="97552658"/>
<dbReference type="STRING" id="59843.A3958_07995"/>
<dbReference type="PIRSF" id="PIRSF012608">
    <property type="entry name" value="UCP012608"/>
    <property type="match status" value="1"/>
</dbReference>
<keyword evidence="2" id="KW-1185">Reference proteome</keyword>
<name>A0A163IFL1_9BACL</name>
<evidence type="ECO:0000313" key="1">
    <source>
        <dbReference type="EMBL" id="KZS45948.1"/>
    </source>
</evidence>
<proteinExistence type="predicted"/>